<keyword evidence="1" id="KW-0812">Transmembrane</keyword>
<name>I2GDM9_9BACT</name>
<evidence type="ECO:0000256" key="1">
    <source>
        <dbReference type="SAM" id="Phobius"/>
    </source>
</evidence>
<keyword evidence="3" id="KW-1185">Reference proteome</keyword>
<proteinExistence type="predicted"/>
<organism evidence="2 3">
    <name type="scientific">Fibrisoma limi BUZ 3</name>
    <dbReference type="NCBI Taxonomy" id="1185876"/>
    <lineage>
        <taxon>Bacteria</taxon>
        <taxon>Pseudomonadati</taxon>
        <taxon>Bacteroidota</taxon>
        <taxon>Cytophagia</taxon>
        <taxon>Cytophagales</taxon>
        <taxon>Spirosomataceae</taxon>
        <taxon>Fibrisoma</taxon>
    </lineage>
</organism>
<comment type="caution">
    <text evidence="2">The sequence shown here is derived from an EMBL/GenBank/DDBJ whole genome shotgun (WGS) entry which is preliminary data.</text>
</comment>
<evidence type="ECO:0000313" key="3">
    <source>
        <dbReference type="Proteomes" id="UP000009309"/>
    </source>
</evidence>
<dbReference type="AlphaFoldDB" id="I2GDM9"/>
<reference evidence="2 3" key="1">
    <citation type="journal article" date="2012" name="J. Bacteriol.">
        <title>Genome Sequence of the Filamentous Bacterium Fibrisoma limi BUZ 3T.</title>
        <authorList>
            <person name="Filippini M."/>
            <person name="Qi W."/>
            <person name="Jaenicke S."/>
            <person name="Goesmann A."/>
            <person name="Smits T.H."/>
            <person name="Bagheri H.C."/>
        </authorList>
    </citation>
    <scope>NUCLEOTIDE SEQUENCE [LARGE SCALE GENOMIC DNA]</scope>
    <source>
        <strain evidence="3">BUZ 3T</strain>
    </source>
</reference>
<dbReference type="EMBL" id="CAIT01000004">
    <property type="protein sequence ID" value="CCH52003.1"/>
    <property type="molecule type" value="Genomic_DNA"/>
</dbReference>
<evidence type="ECO:0000313" key="2">
    <source>
        <dbReference type="EMBL" id="CCH52003.1"/>
    </source>
</evidence>
<feature type="transmembrane region" description="Helical" evidence="1">
    <location>
        <begin position="12"/>
        <end position="30"/>
    </location>
</feature>
<gene>
    <name evidence="2" type="ORF">BN8_00970</name>
</gene>
<keyword evidence="1" id="KW-1133">Transmembrane helix</keyword>
<protein>
    <submittedName>
        <fullName evidence="2">Uncharacterized protein</fullName>
    </submittedName>
</protein>
<accession>I2GDM9</accession>
<keyword evidence="1" id="KW-0472">Membrane</keyword>
<sequence>MIEHRFNRFIDSGLSGFQPAFVSFFLLFFSNGLPLLNSDNHSFQYDHRS</sequence>
<dbReference type="Proteomes" id="UP000009309">
    <property type="component" value="Unassembled WGS sequence"/>
</dbReference>